<dbReference type="GO" id="GO:0008270">
    <property type="term" value="F:zinc ion binding"/>
    <property type="evidence" value="ECO:0007669"/>
    <property type="project" value="UniProtKB-KW"/>
</dbReference>
<dbReference type="InterPro" id="IPR003656">
    <property type="entry name" value="Znf_BED"/>
</dbReference>
<name>A0A3B3RC29_9TELE</name>
<protein>
    <submittedName>
        <fullName evidence="6">Uncharacterized LOC111853318</fullName>
    </submittedName>
</protein>
<reference evidence="6" key="1">
    <citation type="submission" date="2025-08" db="UniProtKB">
        <authorList>
            <consortium name="Ensembl"/>
        </authorList>
    </citation>
    <scope>IDENTIFICATION</scope>
</reference>
<keyword evidence="1" id="KW-0479">Metal-binding</keyword>
<dbReference type="KEGG" id="pki:111853318"/>
<evidence type="ECO:0000259" key="5">
    <source>
        <dbReference type="PROSITE" id="PS50808"/>
    </source>
</evidence>
<sequence length="631" mass="71366">MAAAMKNAFTTWKFRHFFVFVTERGNNITVQCNLCLPIVKMLSASKNSTSNLKKHLQRRHSSCLHLIKEENRQSESTEHIGEGQGALHLPFKEEMLEVEQSTSQSTVSKLIFEFVIDDVQSFSLVEQPSFKNLIEGISGSQTVLSRKSLFQHMKKEFAAMKEALTAKLQTVTNVCTTADLWTVHGRSFFGMTCHWIEKDSFERRSVALACARVKGHHTFDVLAAKICEIHAEYQVQHKVRAIVTNNGSNFVKPFREFETPEEAALDEFDDGVTFFDMDAVLEMEGDEELHFFLPSHQRCAAHTLNLIATNEVHKAASRGSFQKVYQSAMGKCASIWNKAHWSSAAAEVVQDIANMRVSVPCVTRWSYEYLAIAKLIGLADDQLFDICGRLGVTGLNPHEIAFLREYVAVLQPLAQSIDVLQGEKKWFLGFLIPTILSLKFKLSDKLPHVTYTANIITAVIEALDSQFSAMLNSHDAKMATTTMPKFRLCWLPPEKREDMCKTVVQEATSLKSRSPAADVVISSETDGSDEEFFVFGKTNKAEKWTVEKEVRMFLYDTEKSLNSLHAYPLVKQLFLKYNTTIPSSAPVERLFSDGGSVLTSFHTRMSDDHMEQVLLLRYNRKFCPKLGFDDL</sequence>
<evidence type="ECO:0000313" key="6">
    <source>
        <dbReference type="Ensembl" id="ENSPKIP00000015889.1"/>
    </source>
</evidence>
<dbReference type="PANTHER" id="PTHR47501">
    <property type="entry name" value="TRANSPOSASE-RELATED"/>
    <property type="match status" value="1"/>
</dbReference>
<evidence type="ECO:0000256" key="3">
    <source>
        <dbReference type="ARBA" id="ARBA00022833"/>
    </source>
</evidence>
<dbReference type="Ensembl" id="ENSPKIT00000040365.1">
    <property type="protein sequence ID" value="ENSPKIP00000015889.1"/>
    <property type="gene ID" value="ENSPKIG00000002435.1"/>
</dbReference>
<dbReference type="SUPFAM" id="SSF53098">
    <property type="entry name" value="Ribonuclease H-like"/>
    <property type="match status" value="1"/>
</dbReference>
<keyword evidence="3" id="KW-0862">Zinc</keyword>
<evidence type="ECO:0000256" key="2">
    <source>
        <dbReference type="ARBA" id="ARBA00022771"/>
    </source>
</evidence>
<organism evidence="6 7">
    <name type="scientific">Paramormyrops kingsleyae</name>
    <dbReference type="NCBI Taxonomy" id="1676925"/>
    <lineage>
        <taxon>Eukaryota</taxon>
        <taxon>Metazoa</taxon>
        <taxon>Chordata</taxon>
        <taxon>Craniata</taxon>
        <taxon>Vertebrata</taxon>
        <taxon>Euteleostomi</taxon>
        <taxon>Actinopterygii</taxon>
        <taxon>Neopterygii</taxon>
        <taxon>Teleostei</taxon>
        <taxon>Osteoglossocephala</taxon>
        <taxon>Osteoglossomorpha</taxon>
        <taxon>Osteoglossiformes</taxon>
        <taxon>Mormyridae</taxon>
        <taxon>Paramormyrops</taxon>
    </lineage>
</organism>
<accession>A0A3B3RC29</accession>
<evidence type="ECO:0000256" key="1">
    <source>
        <dbReference type="ARBA" id="ARBA00022723"/>
    </source>
</evidence>
<dbReference type="Proteomes" id="UP000261540">
    <property type="component" value="Unplaced"/>
</dbReference>
<dbReference type="OrthoDB" id="10057873at2759"/>
<evidence type="ECO:0000256" key="4">
    <source>
        <dbReference type="PROSITE-ProRule" id="PRU00027"/>
    </source>
</evidence>
<dbReference type="PANTHER" id="PTHR47501:SF6">
    <property type="match status" value="1"/>
</dbReference>
<dbReference type="GeneTree" id="ENSGT00530000064692"/>
<dbReference type="AlphaFoldDB" id="A0A3B3RC29"/>
<evidence type="ECO:0000313" key="7">
    <source>
        <dbReference type="Proteomes" id="UP000261540"/>
    </source>
</evidence>
<keyword evidence="7" id="KW-1185">Reference proteome</keyword>
<reference evidence="6" key="2">
    <citation type="submission" date="2025-09" db="UniProtKB">
        <authorList>
            <consortium name="Ensembl"/>
        </authorList>
    </citation>
    <scope>IDENTIFICATION</scope>
</reference>
<proteinExistence type="predicted"/>
<dbReference type="Pfam" id="PF02892">
    <property type="entry name" value="zf-BED"/>
    <property type="match status" value="1"/>
</dbReference>
<dbReference type="InterPro" id="IPR012337">
    <property type="entry name" value="RNaseH-like_sf"/>
</dbReference>
<dbReference type="PROSITE" id="PS50808">
    <property type="entry name" value="ZF_BED"/>
    <property type="match status" value="1"/>
</dbReference>
<dbReference type="GO" id="GO:0003677">
    <property type="term" value="F:DNA binding"/>
    <property type="evidence" value="ECO:0007669"/>
    <property type="project" value="InterPro"/>
</dbReference>
<keyword evidence="2 4" id="KW-0863">Zinc-finger</keyword>
<feature type="domain" description="BED-type" evidence="5">
    <location>
        <begin position="6"/>
        <end position="60"/>
    </location>
</feature>